<accession>A0A841G0Q2</accession>
<dbReference type="PANTHER" id="PTHR34817">
    <property type="entry name" value="NUCLEOTIDYLTRANSFERASE"/>
    <property type="match status" value="1"/>
</dbReference>
<name>A0A841G0Q2_9ACTN</name>
<dbReference type="AlphaFoldDB" id="A0A841G0Q2"/>
<dbReference type="InterPro" id="IPR018775">
    <property type="entry name" value="RlaP"/>
</dbReference>
<dbReference type="PANTHER" id="PTHR34817:SF2">
    <property type="entry name" value="NUCLEOTIDYLTRANSFERASE"/>
    <property type="match status" value="1"/>
</dbReference>
<sequence>MDPHRLVEEHTVYACVVGSRAYGLHRDGSDVDRRGVFQAPTPLYWRFEKPPTHVDGPGEERFSWELERCCELALAANPTVLECLWSPIVERLTPVGERLLATRGAFLSAKIAQTYGAYALAQFKKLTARRERSGHVKWKQAMHMLRLLRAGAHVLSTGEILVDVSDERERLLAVRDGHVAWDEVVTWAERLRGELESAARTTHLPAEPRRDLVETMLVEARAESAGVAA</sequence>
<dbReference type="EMBL" id="JACHGT010000022">
    <property type="protein sequence ID" value="MBB6039508.1"/>
    <property type="molecule type" value="Genomic_DNA"/>
</dbReference>
<organism evidence="1 2">
    <name type="scientific">Phytomonospora endophytica</name>
    <dbReference type="NCBI Taxonomy" id="714109"/>
    <lineage>
        <taxon>Bacteria</taxon>
        <taxon>Bacillati</taxon>
        <taxon>Actinomycetota</taxon>
        <taxon>Actinomycetes</taxon>
        <taxon>Micromonosporales</taxon>
        <taxon>Micromonosporaceae</taxon>
        <taxon>Phytomonospora</taxon>
    </lineage>
</organism>
<evidence type="ECO:0000313" key="1">
    <source>
        <dbReference type="EMBL" id="MBB6039508.1"/>
    </source>
</evidence>
<comment type="caution">
    <text evidence="1">The sequence shown here is derived from an EMBL/GenBank/DDBJ whole genome shotgun (WGS) entry which is preliminary data.</text>
</comment>
<protein>
    <recommendedName>
        <fullName evidence="3">Nucleotidyltransferase</fullName>
    </recommendedName>
</protein>
<gene>
    <name evidence="1" type="ORF">HNR73_007403</name>
</gene>
<dbReference type="RefSeq" id="WP_184792581.1">
    <property type="nucleotide sequence ID" value="NZ_BONT01000084.1"/>
</dbReference>
<dbReference type="Pfam" id="PF10127">
    <property type="entry name" value="RlaP"/>
    <property type="match status" value="1"/>
</dbReference>
<dbReference type="Proteomes" id="UP000548476">
    <property type="component" value="Unassembled WGS sequence"/>
</dbReference>
<evidence type="ECO:0008006" key="3">
    <source>
        <dbReference type="Google" id="ProtNLM"/>
    </source>
</evidence>
<reference evidence="1 2" key="1">
    <citation type="submission" date="2020-08" db="EMBL/GenBank/DDBJ databases">
        <title>Genomic Encyclopedia of Type Strains, Phase IV (KMG-IV): sequencing the most valuable type-strain genomes for metagenomic binning, comparative biology and taxonomic classification.</title>
        <authorList>
            <person name="Goeker M."/>
        </authorList>
    </citation>
    <scope>NUCLEOTIDE SEQUENCE [LARGE SCALE GENOMIC DNA]</scope>
    <source>
        <strain evidence="1 2">YIM 65646</strain>
    </source>
</reference>
<keyword evidence="2" id="KW-1185">Reference proteome</keyword>
<evidence type="ECO:0000313" key="2">
    <source>
        <dbReference type="Proteomes" id="UP000548476"/>
    </source>
</evidence>
<proteinExistence type="predicted"/>